<protein>
    <submittedName>
        <fullName evidence="1">Uncharacterized protein</fullName>
    </submittedName>
</protein>
<dbReference type="EMBL" id="BK014744">
    <property type="protein sequence ID" value="DAD73787.1"/>
    <property type="molecule type" value="Genomic_DNA"/>
</dbReference>
<proteinExistence type="predicted"/>
<organism evidence="1">
    <name type="scientific">Siphoviridae sp. ctMsr1</name>
    <dbReference type="NCBI Taxonomy" id="2826264"/>
    <lineage>
        <taxon>Viruses</taxon>
        <taxon>Duplodnaviria</taxon>
        <taxon>Heunggongvirae</taxon>
        <taxon>Uroviricota</taxon>
        <taxon>Caudoviricetes</taxon>
    </lineage>
</organism>
<reference evidence="1" key="1">
    <citation type="journal article" date="2021" name="Proc. Natl. Acad. Sci. U.S.A.">
        <title>A Catalog of Tens of Thousands of Viruses from Human Metagenomes Reveals Hidden Associations with Chronic Diseases.</title>
        <authorList>
            <person name="Tisza M.J."/>
            <person name="Buck C.B."/>
        </authorList>
    </citation>
    <scope>NUCLEOTIDE SEQUENCE</scope>
    <source>
        <strain evidence="1">CtMsr1</strain>
    </source>
</reference>
<name>A0A8S5LVI1_9CAUD</name>
<accession>A0A8S5LVI1</accession>
<evidence type="ECO:0000313" key="1">
    <source>
        <dbReference type="EMBL" id="DAD73787.1"/>
    </source>
</evidence>
<sequence length="107" mass="12411">MRSLKSKIGVTVRNTDDFDNELTLIASLVVLDTMQIHKYQTEKLTPEKQRNLTNDVKNRLMQSLFRYDEIQKLKEDAYKQGYDAGFHDAMIELDPDAQPLNEKGYTA</sequence>